<name>A0ABP6K2D3_9ACTN</name>
<protein>
    <recommendedName>
        <fullName evidence="1">ScoMcrA-like N-terminal head domain-containing protein</fullName>
    </recommendedName>
</protein>
<proteinExistence type="predicted"/>
<evidence type="ECO:0000259" key="1">
    <source>
        <dbReference type="Pfam" id="PF26345"/>
    </source>
</evidence>
<evidence type="ECO:0000313" key="3">
    <source>
        <dbReference type="Proteomes" id="UP001500403"/>
    </source>
</evidence>
<dbReference type="InterPro" id="IPR058807">
    <property type="entry name" value="ScoMcrA_N"/>
</dbReference>
<keyword evidence="3" id="KW-1185">Reference proteome</keyword>
<feature type="domain" description="ScoMcrA-like N-terminal head" evidence="1">
    <location>
        <begin position="5"/>
        <end position="73"/>
    </location>
</feature>
<gene>
    <name evidence="2" type="ORF">GCM10010446_55970</name>
</gene>
<reference evidence="3" key="1">
    <citation type="journal article" date="2019" name="Int. J. Syst. Evol. Microbiol.">
        <title>The Global Catalogue of Microorganisms (GCM) 10K type strain sequencing project: providing services to taxonomists for standard genome sequencing and annotation.</title>
        <authorList>
            <consortium name="The Broad Institute Genomics Platform"/>
            <consortium name="The Broad Institute Genome Sequencing Center for Infectious Disease"/>
            <person name="Wu L."/>
            <person name="Ma J."/>
        </authorList>
    </citation>
    <scope>NUCLEOTIDE SEQUENCE [LARGE SCALE GENOMIC DNA]</scope>
    <source>
        <strain evidence="3">JCM 9088</strain>
    </source>
</reference>
<dbReference type="Proteomes" id="UP001500403">
    <property type="component" value="Unassembled WGS sequence"/>
</dbReference>
<dbReference type="EMBL" id="BAAAUD010000053">
    <property type="protein sequence ID" value="GAA2963244.1"/>
    <property type="molecule type" value="Genomic_DNA"/>
</dbReference>
<organism evidence="2 3">
    <name type="scientific">Streptomyces enissocaesilis</name>
    <dbReference type="NCBI Taxonomy" id="332589"/>
    <lineage>
        <taxon>Bacteria</taxon>
        <taxon>Bacillati</taxon>
        <taxon>Actinomycetota</taxon>
        <taxon>Actinomycetes</taxon>
        <taxon>Kitasatosporales</taxon>
        <taxon>Streptomycetaceae</taxon>
        <taxon>Streptomyces</taxon>
        <taxon>Streptomyces rochei group</taxon>
    </lineage>
</organism>
<evidence type="ECO:0000313" key="2">
    <source>
        <dbReference type="EMBL" id="GAA2963244.1"/>
    </source>
</evidence>
<accession>A0ABP6K2D3</accession>
<comment type="caution">
    <text evidence="2">The sequence shown here is derived from an EMBL/GenBank/DDBJ whole genome shotgun (WGS) entry which is preliminary data.</text>
</comment>
<dbReference type="RefSeq" id="WP_344498657.1">
    <property type="nucleotide sequence ID" value="NZ_BAAAUD010000053.1"/>
</dbReference>
<sequence>MALTDITTTEILCAIEEFDRVGQESFLHGRFRPARRYLLARNGRQYDSKAIVGVAHGERPRPDRLAAARVSQAVDHGAAL</sequence>
<dbReference type="Pfam" id="PF26345">
    <property type="entry name" value="ScoMcrA_N"/>
    <property type="match status" value="1"/>
</dbReference>